<dbReference type="InterPro" id="IPR036412">
    <property type="entry name" value="HAD-like_sf"/>
</dbReference>
<dbReference type="NCBIfam" id="TIGR01422">
    <property type="entry name" value="phosphonatase"/>
    <property type="match status" value="1"/>
</dbReference>
<gene>
    <name evidence="1" type="primary">phnX</name>
    <name evidence="2" type="ORF">IAA07_13020</name>
</gene>
<name>A0A9D2HKJ4_9FIRM</name>
<dbReference type="Pfam" id="PF00702">
    <property type="entry name" value="Hydrolase"/>
    <property type="match status" value="1"/>
</dbReference>
<comment type="subunit">
    <text evidence="1">Homodimer.</text>
</comment>
<feature type="active site" description="Schiff-base intermediate with substrate" evidence="1">
    <location>
        <position position="52"/>
    </location>
</feature>
<evidence type="ECO:0000256" key="1">
    <source>
        <dbReference type="HAMAP-Rule" id="MF_01375"/>
    </source>
</evidence>
<dbReference type="SFLD" id="SFLDG01129">
    <property type="entry name" value="C1.5:_HAD__Beta-PGM__Phosphata"/>
    <property type="match status" value="1"/>
</dbReference>
<dbReference type="InterPro" id="IPR006323">
    <property type="entry name" value="Phosphonoacetald_hydro"/>
</dbReference>
<keyword evidence="1" id="KW-0704">Schiff base</keyword>
<dbReference type="PANTHER" id="PTHR43434">
    <property type="entry name" value="PHOSPHOGLYCOLATE PHOSPHATASE"/>
    <property type="match status" value="1"/>
</dbReference>
<comment type="similarity">
    <text evidence="1">Belongs to the HAD-like hydrolase superfamily. PhnX family.</text>
</comment>
<sequence length="260" mass="29158">MGRKIEAVIFDWAGTTVDYGCFAPVQAFITAFEEYGITPTFSEVREPMGMLKKEHIRTMMNMERIRGEWRRIYGKDFTEEDVEKVYQTSETSILKIVHNFADPKPYVLETVKYLRDKGIRIGSTTGYTDEMMEIVVPEAAKRGYSPDCWFSPNSVENFGRPYPYMIFENLKKLEVSSVGAAVKIGDTVADIREGLAAGMLSLGIIEGSSAMGLTEAEYEALSEKEKAEKCRQVEEKFLAAGASAVLKNLSELPGYMEGLE</sequence>
<dbReference type="PANTHER" id="PTHR43434:SF19">
    <property type="entry name" value="PHOSPHONOACETALDEHYDE HYDROLASE"/>
    <property type="match status" value="1"/>
</dbReference>
<feature type="binding site" evidence="1">
    <location>
        <position position="13"/>
    </location>
    <ligand>
        <name>Mg(2+)</name>
        <dbReference type="ChEBI" id="CHEBI:18420"/>
    </ligand>
</feature>
<dbReference type="EMBL" id="DWZA01000107">
    <property type="protein sequence ID" value="HJA72470.1"/>
    <property type="molecule type" value="Genomic_DNA"/>
</dbReference>
<keyword evidence="1" id="KW-0460">Magnesium</keyword>
<dbReference type="InterPro" id="IPR023214">
    <property type="entry name" value="HAD_sf"/>
</dbReference>
<reference evidence="2" key="2">
    <citation type="submission" date="2021-04" db="EMBL/GenBank/DDBJ databases">
        <authorList>
            <person name="Gilroy R."/>
        </authorList>
    </citation>
    <scope>NUCLEOTIDE SEQUENCE</scope>
    <source>
        <strain evidence="2">CHK178-16964</strain>
    </source>
</reference>
<keyword evidence="1" id="KW-0479">Metal-binding</keyword>
<dbReference type="Proteomes" id="UP000823900">
    <property type="component" value="Unassembled WGS sequence"/>
</dbReference>
<reference evidence="2" key="1">
    <citation type="journal article" date="2021" name="PeerJ">
        <title>Extensive microbial diversity within the chicken gut microbiome revealed by metagenomics and culture.</title>
        <authorList>
            <person name="Gilroy R."/>
            <person name="Ravi A."/>
            <person name="Getino M."/>
            <person name="Pursley I."/>
            <person name="Horton D.L."/>
            <person name="Alikhan N.F."/>
            <person name="Baker D."/>
            <person name="Gharbi K."/>
            <person name="Hall N."/>
            <person name="Watson M."/>
            <person name="Adriaenssens E.M."/>
            <person name="Foster-Nyarko E."/>
            <person name="Jarju S."/>
            <person name="Secka A."/>
            <person name="Antonio M."/>
            <person name="Oren A."/>
            <person name="Chaudhuri R.R."/>
            <person name="La Ragione R."/>
            <person name="Hildebrand F."/>
            <person name="Pallen M.J."/>
        </authorList>
    </citation>
    <scope>NUCLEOTIDE SEQUENCE</scope>
    <source>
        <strain evidence="2">CHK178-16964</strain>
    </source>
</reference>
<dbReference type="Gene3D" id="3.40.50.1000">
    <property type="entry name" value="HAD superfamily/HAD-like"/>
    <property type="match status" value="1"/>
</dbReference>
<comment type="caution">
    <text evidence="2">The sequence shown here is derived from an EMBL/GenBank/DDBJ whole genome shotgun (WGS) entry which is preliminary data.</text>
</comment>
<comment type="cofactor">
    <cofactor evidence="1">
        <name>Mg(2+)</name>
        <dbReference type="ChEBI" id="CHEBI:18420"/>
    </cofactor>
    <text evidence="1">Binds 1 Mg(2+) ion per subunit.</text>
</comment>
<dbReference type="EC" id="3.11.1.1" evidence="1"/>
<comment type="function">
    <text evidence="1">Involved in phosphonate degradation.</text>
</comment>
<dbReference type="SFLD" id="SFLDS00003">
    <property type="entry name" value="Haloacid_Dehalogenase"/>
    <property type="match status" value="1"/>
</dbReference>
<keyword evidence="1 2" id="KW-0378">Hydrolase</keyword>
<dbReference type="GO" id="GO:0008967">
    <property type="term" value="F:phosphoglycolate phosphatase activity"/>
    <property type="evidence" value="ECO:0007669"/>
    <property type="project" value="TreeGrafter"/>
</dbReference>
<dbReference type="HAMAP" id="MF_01375">
    <property type="entry name" value="PhnX"/>
    <property type="match status" value="1"/>
</dbReference>
<dbReference type="InterPro" id="IPR023198">
    <property type="entry name" value="PGP-like_dom2"/>
</dbReference>
<evidence type="ECO:0000313" key="2">
    <source>
        <dbReference type="EMBL" id="HJA72470.1"/>
    </source>
</evidence>
<dbReference type="GO" id="GO:0050194">
    <property type="term" value="F:phosphonoacetaldehyde hydrolase activity"/>
    <property type="evidence" value="ECO:0007669"/>
    <property type="project" value="UniProtKB-UniRule"/>
</dbReference>
<feature type="binding site" evidence="1">
    <location>
        <position position="11"/>
    </location>
    <ligand>
        <name>Mg(2+)</name>
        <dbReference type="ChEBI" id="CHEBI:18420"/>
    </ligand>
</feature>
<organism evidence="2 3">
    <name type="scientific">Candidatus Lachnoclostridium stercoravium</name>
    <dbReference type="NCBI Taxonomy" id="2838633"/>
    <lineage>
        <taxon>Bacteria</taxon>
        <taxon>Bacillati</taxon>
        <taxon>Bacillota</taxon>
        <taxon>Clostridia</taxon>
        <taxon>Lachnospirales</taxon>
        <taxon>Lachnospiraceae</taxon>
    </lineage>
</organism>
<dbReference type="SFLD" id="SFLDG01135">
    <property type="entry name" value="C1.5.6:_HAD__Beta-PGM__Phospha"/>
    <property type="match status" value="1"/>
</dbReference>
<feature type="binding site" evidence="1">
    <location>
        <position position="186"/>
    </location>
    <ligand>
        <name>Mg(2+)</name>
        <dbReference type="ChEBI" id="CHEBI:18420"/>
    </ligand>
</feature>
<dbReference type="AlphaFoldDB" id="A0A9D2HKJ4"/>
<dbReference type="InterPro" id="IPR050155">
    <property type="entry name" value="HAD-like_hydrolase_sf"/>
</dbReference>
<proteinExistence type="inferred from homology"/>
<dbReference type="SUPFAM" id="SSF56784">
    <property type="entry name" value="HAD-like"/>
    <property type="match status" value="1"/>
</dbReference>
<feature type="active site" description="Nucleophile" evidence="1">
    <location>
        <position position="11"/>
    </location>
</feature>
<evidence type="ECO:0000313" key="3">
    <source>
        <dbReference type="Proteomes" id="UP000823900"/>
    </source>
</evidence>
<accession>A0A9D2HKJ4</accession>
<dbReference type="GO" id="GO:0005829">
    <property type="term" value="C:cytosol"/>
    <property type="evidence" value="ECO:0007669"/>
    <property type="project" value="TreeGrafter"/>
</dbReference>
<protein>
    <recommendedName>
        <fullName evidence="1">Phosphonoacetaldehyde hydrolase</fullName>
        <shortName evidence="1">Phosphonatase</shortName>
        <ecNumber evidence="1">3.11.1.1</ecNumber>
    </recommendedName>
    <alternativeName>
        <fullName evidence="1">Phosphonoacetaldehyde phosphonohydrolase</fullName>
    </alternativeName>
</protein>
<dbReference type="Gene3D" id="1.10.150.240">
    <property type="entry name" value="Putative phosphatase, domain 2"/>
    <property type="match status" value="1"/>
</dbReference>
<comment type="catalytic activity">
    <reaction evidence="1">
        <text>phosphonoacetaldehyde + H2O = acetaldehyde + phosphate + H(+)</text>
        <dbReference type="Rhea" id="RHEA:18905"/>
        <dbReference type="ChEBI" id="CHEBI:15343"/>
        <dbReference type="ChEBI" id="CHEBI:15377"/>
        <dbReference type="ChEBI" id="CHEBI:15378"/>
        <dbReference type="ChEBI" id="CHEBI:43474"/>
        <dbReference type="ChEBI" id="CHEBI:58383"/>
        <dbReference type="EC" id="3.11.1.1"/>
    </reaction>
</comment>
<dbReference type="GO" id="GO:0019700">
    <property type="term" value="P:organic phosphonate catabolic process"/>
    <property type="evidence" value="ECO:0007669"/>
    <property type="project" value="InterPro"/>
</dbReference>
<dbReference type="GO" id="GO:0006281">
    <property type="term" value="P:DNA repair"/>
    <property type="evidence" value="ECO:0007669"/>
    <property type="project" value="TreeGrafter"/>
</dbReference>
<dbReference type="GO" id="GO:0000287">
    <property type="term" value="F:magnesium ion binding"/>
    <property type="evidence" value="ECO:0007669"/>
    <property type="project" value="UniProtKB-UniRule"/>
</dbReference>